<dbReference type="Proteomes" id="UP000664859">
    <property type="component" value="Unassembled WGS sequence"/>
</dbReference>
<evidence type="ECO:0000313" key="2">
    <source>
        <dbReference type="Proteomes" id="UP000664859"/>
    </source>
</evidence>
<reference evidence="1" key="1">
    <citation type="submission" date="2021-02" db="EMBL/GenBank/DDBJ databases">
        <title>First Annotated Genome of the Yellow-green Alga Tribonema minus.</title>
        <authorList>
            <person name="Mahan K.M."/>
        </authorList>
    </citation>
    <scope>NUCLEOTIDE SEQUENCE</scope>
    <source>
        <strain evidence="1">UTEX B ZZ1240</strain>
    </source>
</reference>
<sequence>MVTHPPAPLSPLKGVHDGIVYITCWGGGQLCTMRDTFTEFGGSMLANKYASDVRARNISAAALDEDGCIVEDHNHECFHKLVNVMRLRAIVRRPDFRGTVGNSKPSPMPAHLAPAMTEMLNYLAIDHERFFSALDSPL</sequence>
<organism evidence="1 2">
    <name type="scientific">Tribonema minus</name>
    <dbReference type="NCBI Taxonomy" id="303371"/>
    <lineage>
        <taxon>Eukaryota</taxon>
        <taxon>Sar</taxon>
        <taxon>Stramenopiles</taxon>
        <taxon>Ochrophyta</taxon>
        <taxon>PX clade</taxon>
        <taxon>Xanthophyceae</taxon>
        <taxon>Tribonematales</taxon>
        <taxon>Tribonemataceae</taxon>
        <taxon>Tribonema</taxon>
    </lineage>
</organism>
<proteinExistence type="predicted"/>
<name>A0A835YJ41_9STRA</name>
<evidence type="ECO:0000313" key="1">
    <source>
        <dbReference type="EMBL" id="KAG5176312.1"/>
    </source>
</evidence>
<accession>A0A835YJ41</accession>
<dbReference type="AlphaFoldDB" id="A0A835YJ41"/>
<dbReference type="EMBL" id="JAFCMP010000538">
    <property type="protein sequence ID" value="KAG5176312.1"/>
    <property type="molecule type" value="Genomic_DNA"/>
</dbReference>
<gene>
    <name evidence="1" type="ORF">JKP88DRAFT_171285</name>
</gene>
<comment type="caution">
    <text evidence="1">The sequence shown here is derived from an EMBL/GenBank/DDBJ whole genome shotgun (WGS) entry which is preliminary data.</text>
</comment>
<protein>
    <submittedName>
        <fullName evidence="1">Uncharacterized protein</fullName>
    </submittedName>
</protein>
<keyword evidence="2" id="KW-1185">Reference proteome</keyword>